<evidence type="ECO:0000313" key="1">
    <source>
        <dbReference type="EMBL" id="CUU61276.1"/>
    </source>
</evidence>
<accession>A0A0S4R236</accession>
<keyword evidence="2" id="KW-1185">Reference proteome</keyword>
<reference evidence="2" key="1">
    <citation type="submission" date="2015-11" db="EMBL/GenBank/DDBJ databases">
        <authorList>
            <person name="Varghese N."/>
        </authorList>
    </citation>
    <scope>NUCLEOTIDE SEQUENCE [LARGE SCALE GENOMIC DNA]</scope>
    <source>
        <strain evidence="2">DSM 45899</strain>
    </source>
</reference>
<dbReference type="RefSeq" id="WP_131799667.1">
    <property type="nucleotide sequence ID" value="NZ_FAOZ01000072.1"/>
</dbReference>
<name>A0A0S4R236_9ACTN</name>
<evidence type="ECO:0000313" key="2">
    <source>
        <dbReference type="Proteomes" id="UP000198802"/>
    </source>
</evidence>
<gene>
    <name evidence="1" type="ORF">Ga0074812_1726</name>
</gene>
<dbReference type="AlphaFoldDB" id="A0A0S4R236"/>
<protein>
    <submittedName>
        <fullName evidence="1">Uncharacterized protein</fullName>
    </submittedName>
</protein>
<proteinExistence type="predicted"/>
<dbReference type="Proteomes" id="UP000198802">
    <property type="component" value="Unassembled WGS sequence"/>
</dbReference>
<sequence>MVHLASGGAVPPFVQEPYGTQYLRDMGMVPVTRVRSMPVLSEEQIVAGLMRFAMGTYEDFGHSVEKLRYEIDWVVLSHGMTALEDAVNDLDVMRENPCLVVFEQWLLRALPVLVAVEAGTLPADTALPPVPVGWRGFAPSVHVSEGLEPGVTA</sequence>
<organism evidence="1 2">
    <name type="scientific">Parafrankia irregularis</name>
    <dbReference type="NCBI Taxonomy" id="795642"/>
    <lineage>
        <taxon>Bacteria</taxon>
        <taxon>Bacillati</taxon>
        <taxon>Actinomycetota</taxon>
        <taxon>Actinomycetes</taxon>
        <taxon>Frankiales</taxon>
        <taxon>Frankiaceae</taxon>
        <taxon>Parafrankia</taxon>
    </lineage>
</organism>
<dbReference type="EMBL" id="FAOZ01000072">
    <property type="protein sequence ID" value="CUU61276.1"/>
    <property type="molecule type" value="Genomic_DNA"/>
</dbReference>